<proteinExistence type="predicted"/>
<organism evidence="4 5">
    <name type="scientific">Elliptochloris bilobata</name>
    <dbReference type="NCBI Taxonomy" id="381761"/>
    <lineage>
        <taxon>Eukaryota</taxon>
        <taxon>Viridiplantae</taxon>
        <taxon>Chlorophyta</taxon>
        <taxon>core chlorophytes</taxon>
        <taxon>Trebouxiophyceae</taxon>
        <taxon>Trebouxiophyceae incertae sedis</taxon>
        <taxon>Elliptochloris clade</taxon>
        <taxon>Elliptochloris</taxon>
    </lineage>
</organism>
<evidence type="ECO:0000313" key="5">
    <source>
        <dbReference type="Proteomes" id="UP001445335"/>
    </source>
</evidence>
<dbReference type="PROSITE" id="PS50158">
    <property type="entry name" value="ZF_CCHC"/>
    <property type="match status" value="1"/>
</dbReference>
<dbReference type="GO" id="GO:0008270">
    <property type="term" value="F:zinc ion binding"/>
    <property type="evidence" value="ECO:0007669"/>
    <property type="project" value="UniProtKB-KW"/>
</dbReference>
<accession>A0AAW1RPR2</accession>
<evidence type="ECO:0000313" key="4">
    <source>
        <dbReference type="EMBL" id="KAK9836130.1"/>
    </source>
</evidence>
<feature type="region of interest" description="Disordered" evidence="2">
    <location>
        <begin position="46"/>
        <end position="78"/>
    </location>
</feature>
<name>A0AAW1RPR2_9CHLO</name>
<feature type="region of interest" description="Disordered" evidence="2">
    <location>
        <begin position="1"/>
        <end position="32"/>
    </location>
</feature>
<dbReference type="Pfam" id="PF00098">
    <property type="entry name" value="zf-CCHC"/>
    <property type="match status" value="1"/>
</dbReference>
<keyword evidence="1" id="KW-0862">Zinc</keyword>
<dbReference type="AlphaFoldDB" id="A0AAW1RPR2"/>
<evidence type="ECO:0000259" key="3">
    <source>
        <dbReference type="PROSITE" id="PS50158"/>
    </source>
</evidence>
<feature type="domain" description="CCHC-type" evidence="3">
    <location>
        <begin position="194"/>
        <end position="207"/>
    </location>
</feature>
<keyword evidence="1" id="KW-0479">Metal-binding</keyword>
<feature type="region of interest" description="Disordered" evidence="2">
    <location>
        <begin position="144"/>
        <end position="186"/>
    </location>
</feature>
<evidence type="ECO:0000256" key="2">
    <source>
        <dbReference type="SAM" id="MobiDB-lite"/>
    </source>
</evidence>
<dbReference type="Gene3D" id="4.10.60.10">
    <property type="entry name" value="Zinc finger, CCHC-type"/>
    <property type="match status" value="1"/>
</dbReference>
<dbReference type="SMART" id="SM00343">
    <property type="entry name" value="ZnF_C2HC"/>
    <property type="match status" value="1"/>
</dbReference>
<gene>
    <name evidence="4" type="ORF">WJX81_003976</name>
</gene>
<dbReference type="SUPFAM" id="SSF57756">
    <property type="entry name" value="Retrovirus zinc finger-like domains"/>
    <property type="match status" value="1"/>
</dbReference>
<dbReference type="GO" id="GO:0003676">
    <property type="term" value="F:nucleic acid binding"/>
    <property type="evidence" value="ECO:0007669"/>
    <property type="project" value="InterPro"/>
</dbReference>
<dbReference type="InterPro" id="IPR036875">
    <property type="entry name" value="Znf_CCHC_sf"/>
</dbReference>
<comment type="caution">
    <text evidence="4">The sequence shown here is derived from an EMBL/GenBank/DDBJ whole genome shotgun (WGS) entry which is preliminary data.</text>
</comment>
<evidence type="ECO:0000256" key="1">
    <source>
        <dbReference type="PROSITE-ProRule" id="PRU00047"/>
    </source>
</evidence>
<keyword evidence="1" id="KW-0863">Zinc-finger</keyword>
<feature type="compositionally biased region" description="Basic residues" evidence="2">
    <location>
        <begin position="167"/>
        <end position="177"/>
    </location>
</feature>
<protein>
    <recommendedName>
        <fullName evidence="3">CCHC-type domain-containing protein</fullName>
    </recommendedName>
</protein>
<dbReference type="Proteomes" id="UP001445335">
    <property type="component" value="Unassembled WGS sequence"/>
</dbReference>
<reference evidence="4 5" key="1">
    <citation type="journal article" date="2024" name="Nat. Commun.">
        <title>Phylogenomics reveals the evolutionary origins of lichenization in chlorophyte algae.</title>
        <authorList>
            <person name="Puginier C."/>
            <person name="Libourel C."/>
            <person name="Otte J."/>
            <person name="Skaloud P."/>
            <person name="Haon M."/>
            <person name="Grisel S."/>
            <person name="Petersen M."/>
            <person name="Berrin J.G."/>
            <person name="Delaux P.M."/>
            <person name="Dal Grande F."/>
            <person name="Keller J."/>
        </authorList>
    </citation>
    <scope>NUCLEOTIDE SEQUENCE [LARGE SCALE GENOMIC DNA]</scope>
    <source>
        <strain evidence="4 5">SAG 245.80</strain>
    </source>
</reference>
<keyword evidence="5" id="KW-1185">Reference proteome</keyword>
<dbReference type="EMBL" id="JALJOU010000026">
    <property type="protein sequence ID" value="KAK9836130.1"/>
    <property type="molecule type" value="Genomic_DNA"/>
</dbReference>
<sequence>MADFSPETARLASETDGSCVSASPPQPALQTAHRGVFRNVSNFTRASDSSAKTSVGRAAGLQKKRSYGRPAKSTNPFARKPHLRPLLVRQGCAARVPALQALRMPLPLREPAAAPAVMGGSGVDGRGSTALPKVAKKRQNFVRMSTKHGKGGGSRFQSKAAASNKYRQSRSRGRFRRERAGDSAGAGASRRNVCYACGAEGHWARDCTARKDLASEAVVDEEACPAPAIVWGGAQWPGM</sequence>
<dbReference type="InterPro" id="IPR001878">
    <property type="entry name" value="Znf_CCHC"/>
</dbReference>